<proteinExistence type="predicted"/>
<gene>
    <name evidence="3" type="ORF">IV203_003324</name>
</gene>
<keyword evidence="2" id="KW-0732">Signal</keyword>
<evidence type="ECO:0000313" key="4">
    <source>
        <dbReference type="Proteomes" id="UP000693970"/>
    </source>
</evidence>
<keyword evidence="4" id="KW-1185">Reference proteome</keyword>
<evidence type="ECO:0000256" key="1">
    <source>
        <dbReference type="SAM" id="MobiDB-lite"/>
    </source>
</evidence>
<dbReference type="EMBL" id="JAGRRH010000016">
    <property type="protein sequence ID" value="KAG7353968.1"/>
    <property type="molecule type" value="Genomic_DNA"/>
</dbReference>
<organism evidence="3 4">
    <name type="scientific">Nitzschia inconspicua</name>
    <dbReference type="NCBI Taxonomy" id="303405"/>
    <lineage>
        <taxon>Eukaryota</taxon>
        <taxon>Sar</taxon>
        <taxon>Stramenopiles</taxon>
        <taxon>Ochrophyta</taxon>
        <taxon>Bacillariophyta</taxon>
        <taxon>Bacillariophyceae</taxon>
        <taxon>Bacillariophycidae</taxon>
        <taxon>Bacillariales</taxon>
        <taxon>Bacillariaceae</taxon>
        <taxon>Nitzschia</taxon>
    </lineage>
</organism>
<dbReference type="AlphaFoldDB" id="A0A9K3PNL5"/>
<feature type="compositionally biased region" description="Basic residues" evidence="1">
    <location>
        <begin position="506"/>
        <end position="517"/>
    </location>
</feature>
<reference evidence="3" key="1">
    <citation type="journal article" date="2021" name="Sci. Rep.">
        <title>Diploid genomic architecture of Nitzschia inconspicua, an elite biomass production diatom.</title>
        <authorList>
            <person name="Oliver A."/>
            <person name="Podell S."/>
            <person name="Pinowska A."/>
            <person name="Traller J.C."/>
            <person name="Smith S.R."/>
            <person name="McClure R."/>
            <person name="Beliaev A."/>
            <person name="Bohutskyi P."/>
            <person name="Hill E.A."/>
            <person name="Rabines A."/>
            <person name="Zheng H."/>
            <person name="Allen L.Z."/>
            <person name="Kuo A."/>
            <person name="Grigoriev I.V."/>
            <person name="Allen A.E."/>
            <person name="Hazlebeck D."/>
            <person name="Allen E.E."/>
        </authorList>
    </citation>
    <scope>NUCLEOTIDE SEQUENCE</scope>
    <source>
        <strain evidence="3">Hildebrandi</strain>
    </source>
</reference>
<accession>A0A9K3PNL5</accession>
<feature type="chain" id="PRO_5039910310" evidence="2">
    <location>
        <begin position="20"/>
        <end position="517"/>
    </location>
</feature>
<comment type="caution">
    <text evidence="3">The sequence shown here is derived from an EMBL/GenBank/DDBJ whole genome shotgun (WGS) entry which is preliminary data.</text>
</comment>
<evidence type="ECO:0000256" key="2">
    <source>
        <dbReference type="SAM" id="SignalP"/>
    </source>
</evidence>
<feature type="region of interest" description="Disordered" evidence="1">
    <location>
        <begin position="463"/>
        <end position="517"/>
    </location>
</feature>
<dbReference type="Proteomes" id="UP000693970">
    <property type="component" value="Unassembled WGS sequence"/>
</dbReference>
<reference evidence="3" key="2">
    <citation type="submission" date="2021-04" db="EMBL/GenBank/DDBJ databases">
        <authorList>
            <person name="Podell S."/>
        </authorList>
    </citation>
    <scope>NUCLEOTIDE SEQUENCE</scope>
    <source>
        <strain evidence="3">Hildebrandi</strain>
    </source>
</reference>
<name>A0A9K3PNL5_9STRA</name>
<feature type="signal peptide" evidence="2">
    <location>
        <begin position="1"/>
        <end position="19"/>
    </location>
</feature>
<protein>
    <submittedName>
        <fullName evidence="3">Uncharacterized protein</fullName>
    </submittedName>
</protein>
<evidence type="ECO:0000313" key="3">
    <source>
        <dbReference type="EMBL" id="KAG7353968.1"/>
    </source>
</evidence>
<sequence length="517" mass="54655">MTYSRSILLALLWTAVVRAFVPLGRMSHSTVTYSTKSSMKTATMAAANSIVVISPPGGVGEVAAVKAACRGSAVRWFIITNTQGYSVSLAPQTLEDISASNGALDVAGATVEDLKSGGEELAAVSKWCGTADGIICTYDGTSGNLDFQAALRLATQQASGGIQGTQVAVLAAEEDLEGEVNDNEGVDRFLSGLFRNSPPIPSSLPKSFSGKGSVCVVRHGQLFGLPESSPDFSPLVGGPRRDPEITEEYTMRSVRVDPYVFLGNIMASSSSRTCRHCVGEAAAFFATGKLTPLSQAITISSQAGIEDRSLEQWKEELDRVKELVASGKASTLFNQEMVVEDIERLADWLAAKWAPAVLRTYDIAAIRIGARPVYASRAGDGLVEISWQELVNFDSVIVGKMLIKVSSDGIVATRGAGDSTKGFGDVDSKPLPGEAVLVRRLAEAASQAVEKGLAKKVKTKKPVKVTVDTPKPATTLQAAGSIEMEPQPVTQEASKTGPRQAGARRSTPRSRGTRKTS</sequence>
<dbReference type="OrthoDB" id="43492at2759"/>
<feature type="compositionally biased region" description="Low complexity" evidence="1">
    <location>
        <begin position="464"/>
        <end position="475"/>
    </location>
</feature>